<keyword evidence="2" id="KW-1185">Reference proteome</keyword>
<accession>A0A6G9RQT7</accession>
<reference evidence="1 2" key="1">
    <citation type="submission" date="2020-02" db="EMBL/GenBank/DDBJ databases">
        <title>Whole genome PO2S7.</title>
        <authorList>
            <person name="Singha K.M."/>
        </authorList>
    </citation>
    <scope>NUCLEOTIDE SEQUENCE [LARGE SCALE GENOMIC DNA]</scope>
    <source>
        <strain evidence="1 2">PO2S7</strain>
    </source>
</reference>
<proteinExistence type="predicted"/>
<dbReference type="Pfam" id="PF07180">
    <property type="entry name" value="CaiF_GrlA"/>
    <property type="match status" value="1"/>
</dbReference>
<dbReference type="InterPro" id="IPR020357">
    <property type="entry name" value="Tscrpt_reg_CaiF/GrlA"/>
</dbReference>
<dbReference type="AlphaFoldDB" id="A0A6G9RQT7"/>
<dbReference type="Proteomes" id="UP000503580">
    <property type="component" value="Chromosome"/>
</dbReference>
<dbReference type="GO" id="GO:0006351">
    <property type="term" value="P:DNA-templated transcription"/>
    <property type="evidence" value="ECO:0007669"/>
    <property type="project" value="InterPro"/>
</dbReference>
<dbReference type="Gene3D" id="1.10.10.10">
    <property type="entry name" value="Winged helix-like DNA-binding domain superfamily/Winged helix DNA-binding domain"/>
    <property type="match status" value="1"/>
</dbReference>
<protein>
    <submittedName>
        <fullName evidence="1">CaiF/GrlA family transcriptional regulator</fullName>
    </submittedName>
</protein>
<dbReference type="RefSeq" id="WP_167577004.1">
    <property type="nucleotide sequence ID" value="NZ_CP050321.1"/>
</dbReference>
<evidence type="ECO:0000313" key="2">
    <source>
        <dbReference type="Proteomes" id="UP000503580"/>
    </source>
</evidence>
<dbReference type="InterPro" id="IPR036388">
    <property type="entry name" value="WH-like_DNA-bd_sf"/>
</dbReference>
<sequence>MCSEKKINEADHTHHPSQAGYDACYIPESVRQYRGEPLYILVAWWCLQQHDWVNRSQISEAFRVPVQRASFLMAYLRNKTRRVIVESREMLLANNVYRYEIQVTRVMPPGSRKKRLPGEKRRLTRKRIGNADTTQATLIWNNLRKGNPSPVKGGTNND</sequence>
<dbReference type="KEGG" id="kgn:GY169_20775"/>
<evidence type="ECO:0000313" key="1">
    <source>
        <dbReference type="EMBL" id="QIR29088.1"/>
    </source>
</evidence>
<name>A0A6G9RQT7_9ENTR</name>
<organism evidence="1 2">
    <name type="scientific">Kluyvera genomosp. 3</name>
    <dbReference type="NCBI Taxonomy" id="2774055"/>
    <lineage>
        <taxon>Bacteria</taxon>
        <taxon>Pseudomonadati</taxon>
        <taxon>Pseudomonadota</taxon>
        <taxon>Gammaproteobacteria</taxon>
        <taxon>Enterobacterales</taxon>
        <taxon>Enterobacteriaceae</taxon>
        <taxon>Kluyvera</taxon>
    </lineage>
</organism>
<gene>
    <name evidence="1" type="ORF">GY169_20775</name>
</gene>
<dbReference type="EMBL" id="CP050321">
    <property type="protein sequence ID" value="QIR29088.1"/>
    <property type="molecule type" value="Genomic_DNA"/>
</dbReference>